<dbReference type="GO" id="GO:0016787">
    <property type="term" value="F:hydrolase activity"/>
    <property type="evidence" value="ECO:0007669"/>
    <property type="project" value="UniProtKB-KW"/>
</dbReference>
<dbReference type="GeneID" id="30213569"/>
<proteinExistence type="predicted"/>
<reference evidence="2" key="4">
    <citation type="submission" date="2024-02" db="EMBL/GenBank/DDBJ databases">
        <title>Comparative genomics of Cryptococcus and Kwoniella reveals pathogenesis evolution and contrasting modes of karyotype evolution via chromosome fusion or intercentromeric recombination.</title>
        <authorList>
            <person name="Coelho M.A."/>
            <person name="David-Palma M."/>
            <person name="Shea T."/>
            <person name="Bowers K."/>
            <person name="McGinley-Smith S."/>
            <person name="Mohammad A.W."/>
            <person name="Gnirke A."/>
            <person name="Yurkov A.M."/>
            <person name="Nowrousian M."/>
            <person name="Sun S."/>
            <person name="Cuomo C.A."/>
            <person name="Heitman J."/>
        </authorList>
    </citation>
    <scope>NUCLEOTIDE SEQUENCE</scope>
    <source>
        <strain evidence="2">CBS 10118</strain>
    </source>
</reference>
<dbReference type="PANTHER" id="PTHR36848:SF2">
    <property type="entry name" value="SECRETED PROTEIN"/>
    <property type="match status" value="1"/>
</dbReference>
<dbReference type="PANTHER" id="PTHR36848">
    <property type="entry name" value="DNA-BINDING PROTEIN (PUTATIVE SECRETED PROTEIN)-RELATED"/>
    <property type="match status" value="1"/>
</dbReference>
<accession>A0A1B9FRV4</accession>
<reference evidence="1" key="3">
    <citation type="submission" date="2016-07" db="EMBL/GenBank/DDBJ databases">
        <title>Evolution of pathogenesis and genome organization in the Tremellales.</title>
        <authorList>
            <person name="Cuomo C."/>
            <person name="Litvintseva A."/>
            <person name="Heitman J."/>
            <person name="Chen Y."/>
            <person name="Sun S."/>
            <person name="Springer D."/>
            <person name="Dromer F."/>
            <person name="Young S."/>
            <person name="Zeng Q."/>
            <person name="Chapman S."/>
            <person name="Gujja S."/>
            <person name="Saif S."/>
            <person name="Birren B."/>
        </authorList>
    </citation>
    <scope>NUCLEOTIDE SEQUENCE</scope>
    <source>
        <strain evidence="1">CBS 10118</strain>
    </source>
</reference>
<keyword evidence="3" id="KW-1185">Reference proteome</keyword>
<dbReference type="CDD" id="cd03143">
    <property type="entry name" value="A4_beta-galactosidase_middle_domain"/>
    <property type="match status" value="1"/>
</dbReference>
<name>A0A1B9FRV4_9TREE</name>
<dbReference type="EMBL" id="CP144543">
    <property type="protein sequence ID" value="WVW82749.1"/>
    <property type="molecule type" value="Genomic_DNA"/>
</dbReference>
<dbReference type="STRING" id="1296100.A0A1B9FRV4"/>
<dbReference type="InterPro" id="IPR029062">
    <property type="entry name" value="Class_I_gatase-like"/>
</dbReference>
<organism evidence="1">
    <name type="scientific">Kwoniella bestiolae CBS 10118</name>
    <dbReference type="NCBI Taxonomy" id="1296100"/>
    <lineage>
        <taxon>Eukaryota</taxon>
        <taxon>Fungi</taxon>
        <taxon>Dikarya</taxon>
        <taxon>Basidiomycota</taxon>
        <taxon>Agaricomycotina</taxon>
        <taxon>Tremellomycetes</taxon>
        <taxon>Tremellales</taxon>
        <taxon>Cryptococcaceae</taxon>
        <taxon>Kwoniella</taxon>
    </lineage>
</organism>
<dbReference type="EMBL" id="KV700382">
    <property type="protein sequence ID" value="OCF21491.1"/>
    <property type="molecule type" value="Genomic_DNA"/>
</dbReference>
<dbReference type="Gene3D" id="3.40.50.880">
    <property type="match status" value="1"/>
</dbReference>
<dbReference type="RefSeq" id="XP_019042561.1">
    <property type="nucleotide sequence ID" value="XM_019195738.1"/>
</dbReference>
<keyword evidence="1" id="KW-0378">Hydrolase</keyword>
<reference evidence="2" key="2">
    <citation type="submission" date="2013-07" db="EMBL/GenBank/DDBJ databases">
        <authorList>
            <consortium name="The Broad Institute Genome Sequencing Platform"/>
            <person name="Cuomo C."/>
            <person name="Litvintseva A."/>
            <person name="Chen Y."/>
            <person name="Heitman J."/>
            <person name="Sun S."/>
            <person name="Springer D."/>
            <person name="Dromer F."/>
            <person name="Young S.K."/>
            <person name="Zeng Q."/>
            <person name="Gargeya S."/>
            <person name="Fitzgerald M."/>
            <person name="Abouelleil A."/>
            <person name="Alvarado L."/>
            <person name="Berlin A.M."/>
            <person name="Chapman S.B."/>
            <person name="Dewar J."/>
            <person name="Goldberg J."/>
            <person name="Griggs A."/>
            <person name="Gujja S."/>
            <person name="Hansen M."/>
            <person name="Howarth C."/>
            <person name="Imamovic A."/>
            <person name="Larimer J."/>
            <person name="McCowan C."/>
            <person name="Murphy C."/>
            <person name="Pearson M."/>
            <person name="Priest M."/>
            <person name="Roberts A."/>
            <person name="Saif S."/>
            <person name="Shea T."/>
            <person name="Sykes S."/>
            <person name="Wortman J."/>
            <person name="Nusbaum C."/>
            <person name="Birren B."/>
        </authorList>
    </citation>
    <scope>NUCLEOTIDE SEQUENCE</scope>
    <source>
        <strain evidence="2">CBS 10118</strain>
    </source>
</reference>
<evidence type="ECO:0000313" key="3">
    <source>
        <dbReference type="Proteomes" id="UP000092730"/>
    </source>
</evidence>
<dbReference type="AlphaFoldDB" id="A0A1B9FRV4"/>
<gene>
    <name evidence="1" type="ORF">I302_09170</name>
    <name evidence="2" type="ORF">I302_104760</name>
</gene>
<protein>
    <submittedName>
        <fullName evidence="1">Glycoside hydrolase family 2</fullName>
    </submittedName>
</protein>
<dbReference type="VEuPathDB" id="FungiDB:I302_09170"/>
<dbReference type="KEGG" id="kbi:30213569"/>
<evidence type="ECO:0000313" key="1">
    <source>
        <dbReference type="EMBL" id="OCF21491.1"/>
    </source>
</evidence>
<dbReference type="Pfam" id="PF17132">
    <property type="entry name" value="Glyco_hydro_106"/>
    <property type="match status" value="1"/>
</dbReference>
<sequence>MTTENPLSYPTSKKPFSLDTFQDPPREYRGAPFWGWVTKQEKKSTLEQIDMFEEMGMGGFHMHTRVGLDIPYMGEEFMDIVEGCVETAKSKGMSAFLYDEDRWPSGFAGGKVLEGHPELRHQHLLFTPWAYGEEIGYTKPTFPIANAAPMRSELGTLLATYAIKLSNGRLASSRRISSPDDVQAGERVWYAYAEPLPDSGFFGDQTYTDLLSEDMTKRFVELTHEVYKKHVGSEFGKSIPSMFTDEPQICPMSTLSVAEKLQDVFLPWTRNIIQSLQQAKGIDLFEGLPHLIWDPVDQESNITKYQFLDHICELFASNYMGVLAKWCGKNNLYCTGHLNGEPTLASQAAQNGECMRCYREMQFPGIDMLCDKKELNTAKQAASVSRQYGRSGLMSELYGVTGWQFTFEGHKGQGDWQAALGVTLRVHHLFWSTMEGEGKRDYPGCIGYQSPWWKEYKSIEDHFARVNSALTRGRPLTRVAVIHPIESYWLCFGPKDQNSEELEYREKSFAELTEWLLKGHIDFDFISESLFPDQTRIEDISRTLPVGQCNYEAVIVPNLRTIRSTTLERLQKFTEKGGKVIVAGIAPTLVDAQAQSAPPKIAGSVDLPWSKAQILSALHPHRDLDMIVSDTTLYRAQGTRADSLFYQMRQDGDERYVFICNTDRKEPCPVVLNITGEWAVEALETFTGKSWEVKTEQGNGGTTFKYWFDGCESIVLRLRPGKASPSARDQTVLRRHYKQVADVKLQSISLEEPNTLLLDYCDYKWNDEPWRGPEEVLAVDQLMRRRLGLFLKGAKFRQPYTIPQSKRRAIGTLRLRFTINSKTQVDNSQLAIESPDKVKAFLDGEPVDLTPKGWWVDKSIKTILFPALNAGKHSLELEYEYGMLTNLERVYLLGDFGVELRGRKATLVDLDLGEVEFGDITRQGLPFYSGNLTYHCTFHLPESTSNDKAGEKKLALRVAHFAGPAISIDIESQRFALLVHEPYAFEVDASSLTKKEGEEYKVDFKCYGNRHNSFGAVHLVPNKTNWLNADSWRSDYDWWSEEYVLGQVGILNAPRVEVPGLEVPKQIRRGLVLHV</sequence>
<dbReference type="OrthoDB" id="2579248at2759"/>
<evidence type="ECO:0000313" key="2">
    <source>
        <dbReference type="EMBL" id="WVW82749.1"/>
    </source>
</evidence>
<dbReference type="Proteomes" id="UP000092730">
    <property type="component" value="Chromosome 3"/>
</dbReference>
<reference evidence="1" key="1">
    <citation type="submission" date="2013-07" db="EMBL/GenBank/DDBJ databases">
        <title>The Genome Sequence of Cryptococcus bestiolae CBS10118.</title>
        <authorList>
            <consortium name="The Broad Institute Genome Sequencing Platform"/>
            <person name="Cuomo C."/>
            <person name="Litvintseva A."/>
            <person name="Chen Y."/>
            <person name="Heitman J."/>
            <person name="Sun S."/>
            <person name="Springer D."/>
            <person name="Dromer F."/>
            <person name="Young S.K."/>
            <person name="Zeng Q."/>
            <person name="Gargeya S."/>
            <person name="Fitzgerald M."/>
            <person name="Abouelleil A."/>
            <person name="Alvarado L."/>
            <person name="Berlin A.M."/>
            <person name="Chapman S.B."/>
            <person name="Dewar J."/>
            <person name="Goldberg J."/>
            <person name="Griggs A."/>
            <person name="Gujja S."/>
            <person name="Hansen M."/>
            <person name="Howarth C."/>
            <person name="Imamovic A."/>
            <person name="Larimer J."/>
            <person name="McCowan C."/>
            <person name="Murphy C."/>
            <person name="Pearson M."/>
            <person name="Priest M."/>
            <person name="Roberts A."/>
            <person name="Saif S."/>
            <person name="Shea T."/>
            <person name="Sykes S."/>
            <person name="Wortman J."/>
            <person name="Nusbaum C."/>
            <person name="Birren B."/>
        </authorList>
    </citation>
    <scope>NUCLEOTIDE SEQUENCE [LARGE SCALE GENOMIC DNA]</scope>
    <source>
        <strain evidence="1">CBS 10118</strain>
    </source>
</reference>
<dbReference type="InterPro" id="IPR053161">
    <property type="entry name" value="Ulvan_degrading_GH"/>
</dbReference>